<feature type="transmembrane region" description="Helical" evidence="13">
    <location>
        <begin position="357"/>
        <end position="379"/>
    </location>
</feature>
<protein>
    <recommendedName>
        <fullName evidence="18">Ubiquitinyl hydrolase 1</fullName>
    </recommendedName>
</protein>
<dbReference type="Pfam" id="PF10275">
    <property type="entry name" value="Peptidase_C65"/>
    <property type="match status" value="1"/>
</dbReference>
<comment type="similarity">
    <text evidence="3">Belongs to the peptidase C65 family.</text>
</comment>
<dbReference type="PROSITE" id="PS50802">
    <property type="entry name" value="OTU"/>
    <property type="match status" value="1"/>
</dbReference>
<dbReference type="Gene3D" id="1.20.1300.20">
    <property type="entry name" value="Peptidase C65 Otubain, subdomain 2"/>
    <property type="match status" value="1"/>
</dbReference>
<comment type="similarity">
    <text evidence="4">Belongs to the beta type-B retroviral polymerase family. HERV class-II K(HML-2) pol subfamily.</text>
</comment>
<comment type="catalytic activity">
    <reaction evidence="1">
        <text>Thiol-dependent hydrolysis of ester, thioester, amide, peptide and isopeptide bonds formed by the C-terminal Gly of ubiquitin (a 76-residue protein attached to proteins as an intracellular targeting signal).</text>
        <dbReference type="EC" id="3.4.19.12"/>
    </reaction>
</comment>
<dbReference type="FunFam" id="1.20.1300.20:FF:000001">
    <property type="entry name" value="Ubiquitin thioesterase OTUB1"/>
    <property type="match status" value="1"/>
</dbReference>
<keyword evidence="10 13" id="KW-1133">Transmembrane helix</keyword>
<dbReference type="InterPro" id="IPR043502">
    <property type="entry name" value="DNA/RNA_pol_sf"/>
</dbReference>
<evidence type="ECO:0000313" key="16">
    <source>
        <dbReference type="EMBL" id="KAK3524336.1"/>
    </source>
</evidence>
<dbReference type="GO" id="GO:0071108">
    <property type="term" value="P:protein K48-linked deubiquitination"/>
    <property type="evidence" value="ECO:0007669"/>
    <property type="project" value="TreeGrafter"/>
</dbReference>
<dbReference type="CDD" id="cd22763">
    <property type="entry name" value="OTUB1"/>
    <property type="match status" value="1"/>
</dbReference>
<dbReference type="Proteomes" id="UP001274896">
    <property type="component" value="Unassembled WGS sequence"/>
</dbReference>
<dbReference type="InterPro" id="IPR043128">
    <property type="entry name" value="Rev_trsase/Diguanyl_cyclase"/>
</dbReference>
<sequence length="970" mass="111103">MPEEWRSALVPIFKNKGDVQSCSNYRGIKLMRELHCLFVDLEKAYDRVSREELWYCMRKSGVAEKYVRVVQDMYERSRTVVRCAVGQTEEFKVEVGLHQGSALSPFLFPMVMDQLSEEVRQESPWTMMFADDIVICSENREQVEENLERWRFALERRGMKVSRSKTEYMCVNEREESGTVRLQGEEVKKVQEFKYLGSTVQRNGECGKEVKRVQAGWNGWRKVSGVLCDRKISARIKGKMYKTVVRPAMLYGLETVSLRKRQESELEVAELKMLRFSLGVTRLDRIRNEYIRGTAHVERLGDKVREDRLRWFGHVQRREIVEWIPTRIRTVVGTATGYCYTAGQLILAGVAYNIQDWRWLTLAVSLPYYVFFLYSWWFLESARWLVITKKPEEAVKNLKSVARINGRQSEGDKINLEMLQEYMMKELSSSKANHSALDLVRTRSMRTITVCLSAVWFSTSFSYYGLSMDLQKFGVNIYLIQVIFGAVDIPAKIIVTVAMSIIGRRISLCVSLVFAGITVLANLLVPFELQTLRTSLAVIGKGCLAAAFNCCYLYSGELYPTVVRQNGMGWVSTMARLGAMVAPMVLLSSETVIWLPGLIYGGAPVLSGIFAYFLPETLNIPLPDTIQDTEERGLKKRKRSSKTSSKKEEVAIRCNMSALLRGLARLRSAPALRGTAITQRANLTTKPAKDPLGAAEIFPGNMADDEQQQEGMSQKEIDGLNCLAYDEAIIAQQDRIQQEIATNIPLVSERQDLAILKKEYAEDDTIYQQKIRDLQKKYSFIRKTRPDGNCFYRAFGFAYLESLLDDSKELHRFKAIAAKSKLDLVSQGFTEFTIEDFHNTFMDLIEVCDKQPTVAELLNSFNEQSVSDYLVVYLRLVTSGYLQREDEFFQYFIEGGRTVREFCQQEVEPMSKESDHIHIIALAQALNVCILVEYMDRGEGGTVNHHVFPEDGEPKIFLLYRPGHYDILYK</sequence>
<evidence type="ECO:0000256" key="10">
    <source>
        <dbReference type="ARBA" id="ARBA00022989"/>
    </source>
</evidence>
<accession>A0AAE0QML6</accession>
<dbReference type="InterPro" id="IPR038765">
    <property type="entry name" value="Papain-like_cys_pep_sf"/>
</dbReference>
<dbReference type="InterPro" id="IPR005828">
    <property type="entry name" value="MFS_sugar_transport-like"/>
</dbReference>
<dbReference type="PROSITE" id="PS50878">
    <property type="entry name" value="RT_POL"/>
    <property type="match status" value="1"/>
</dbReference>
<keyword evidence="8" id="KW-0378">Hydrolase</keyword>
<dbReference type="Gene3D" id="3.30.70.270">
    <property type="match status" value="1"/>
</dbReference>
<organism evidence="16 17">
    <name type="scientific">Hemibagrus guttatus</name>
    <dbReference type="NCBI Taxonomy" id="175788"/>
    <lineage>
        <taxon>Eukaryota</taxon>
        <taxon>Metazoa</taxon>
        <taxon>Chordata</taxon>
        <taxon>Craniata</taxon>
        <taxon>Vertebrata</taxon>
        <taxon>Euteleostomi</taxon>
        <taxon>Actinopterygii</taxon>
        <taxon>Neopterygii</taxon>
        <taxon>Teleostei</taxon>
        <taxon>Ostariophysi</taxon>
        <taxon>Siluriformes</taxon>
        <taxon>Bagridae</taxon>
        <taxon>Hemibagrus</taxon>
    </lineage>
</organism>
<dbReference type="Pfam" id="PF00083">
    <property type="entry name" value="Sugar_tr"/>
    <property type="match status" value="1"/>
</dbReference>
<keyword evidence="6 13" id="KW-0812">Transmembrane</keyword>
<evidence type="ECO:0000256" key="13">
    <source>
        <dbReference type="SAM" id="Phobius"/>
    </source>
</evidence>
<evidence type="ECO:0008006" key="18">
    <source>
        <dbReference type="Google" id="ProtNLM"/>
    </source>
</evidence>
<evidence type="ECO:0000256" key="4">
    <source>
        <dbReference type="ARBA" id="ARBA00010879"/>
    </source>
</evidence>
<dbReference type="InterPro" id="IPR000477">
    <property type="entry name" value="RT_dom"/>
</dbReference>
<dbReference type="PANTHER" id="PTHR12931:SF32">
    <property type="entry name" value="UBIQUITIN THIOESTERASE"/>
    <property type="match status" value="1"/>
</dbReference>
<comment type="caution">
    <text evidence="16">The sequence shown here is derived from an EMBL/GenBank/DDBJ whole genome shotgun (WGS) entry which is preliminary data.</text>
</comment>
<evidence type="ECO:0000256" key="8">
    <source>
        <dbReference type="ARBA" id="ARBA00022801"/>
    </source>
</evidence>
<evidence type="ECO:0000256" key="5">
    <source>
        <dbReference type="ARBA" id="ARBA00022670"/>
    </source>
</evidence>
<keyword evidence="5" id="KW-0645">Protease</keyword>
<feature type="transmembrane region" description="Helical" evidence="13">
    <location>
        <begin position="447"/>
        <end position="466"/>
    </location>
</feature>
<feature type="domain" description="OTU" evidence="14">
    <location>
        <begin position="779"/>
        <end position="970"/>
    </location>
</feature>
<dbReference type="InterPro" id="IPR042467">
    <property type="entry name" value="Peptidase_C65_otubain_sub2"/>
</dbReference>
<dbReference type="Gene3D" id="3.30.200.60">
    <property type="entry name" value="Peptidase C65 Otubain, subdomain 1"/>
    <property type="match status" value="1"/>
</dbReference>
<dbReference type="AlphaFoldDB" id="A0AAE0QML6"/>
<dbReference type="InterPro" id="IPR003323">
    <property type="entry name" value="OTU_dom"/>
</dbReference>
<dbReference type="Pfam" id="PF00078">
    <property type="entry name" value="RVT_1"/>
    <property type="match status" value="1"/>
</dbReference>
<keyword evidence="17" id="KW-1185">Reference proteome</keyword>
<keyword evidence="11 13" id="KW-0472">Membrane</keyword>
<dbReference type="Gene3D" id="1.20.1250.20">
    <property type="entry name" value="MFS general substrate transporter like domains"/>
    <property type="match status" value="1"/>
</dbReference>
<dbReference type="GO" id="GO:0043130">
    <property type="term" value="F:ubiquitin binding"/>
    <property type="evidence" value="ECO:0007669"/>
    <property type="project" value="TreeGrafter"/>
</dbReference>
<evidence type="ECO:0000256" key="6">
    <source>
        <dbReference type="ARBA" id="ARBA00022692"/>
    </source>
</evidence>
<dbReference type="EMBL" id="JAUCMX010000014">
    <property type="protein sequence ID" value="KAK3524336.1"/>
    <property type="molecule type" value="Genomic_DNA"/>
</dbReference>
<keyword evidence="9" id="KW-0788">Thiol protease</keyword>
<dbReference type="GO" id="GO:0005634">
    <property type="term" value="C:nucleus"/>
    <property type="evidence" value="ECO:0007669"/>
    <property type="project" value="TreeGrafter"/>
</dbReference>
<dbReference type="GO" id="GO:0022857">
    <property type="term" value="F:transmembrane transporter activity"/>
    <property type="evidence" value="ECO:0007669"/>
    <property type="project" value="InterPro"/>
</dbReference>
<dbReference type="PANTHER" id="PTHR12931">
    <property type="entry name" value="UBIQUITIN THIOLESTERASE PROTEIN OTUB"/>
    <property type="match status" value="1"/>
</dbReference>
<evidence type="ECO:0000256" key="1">
    <source>
        <dbReference type="ARBA" id="ARBA00000707"/>
    </source>
</evidence>
<dbReference type="GO" id="GO:0016020">
    <property type="term" value="C:membrane"/>
    <property type="evidence" value="ECO:0007669"/>
    <property type="project" value="UniProtKB-SubCell"/>
</dbReference>
<feature type="transmembrane region" description="Helical" evidence="13">
    <location>
        <begin position="506"/>
        <end position="524"/>
    </location>
</feature>
<reference evidence="16" key="1">
    <citation type="submission" date="2023-06" db="EMBL/GenBank/DDBJ databases">
        <title>Male Hemibagrus guttatus genome.</title>
        <authorList>
            <person name="Bian C."/>
        </authorList>
    </citation>
    <scope>NUCLEOTIDE SEQUENCE</scope>
    <source>
        <strain evidence="16">Male_cb2023</strain>
        <tissue evidence="16">Muscle</tissue>
    </source>
</reference>
<dbReference type="SUPFAM" id="SSF54001">
    <property type="entry name" value="Cysteine proteinases"/>
    <property type="match status" value="1"/>
</dbReference>
<proteinExistence type="inferred from homology"/>
<gene>
    <name evidence="16" type="ORF">QTP70_027960</name>
</gene>
<evidence type="ECO:0000259" key="15">
    <source>
        <dbReference type="PROSITE" id="PS50878"/>
    </source>
</evidence>
<dbReference type="GO" id="GO:0006508">
    <property type="term" value="P:proteolysis"/>
    <property type="evidence" value="ECO:0007669"/>
    <property type="project" value="UniProtKB-KW"/>
</dbReference>
<dbReference type="InterPro" id="IPR019400">
    <property type="entry name" value="Peptidase_C65_otubain"/>
</dbReference>
<evidence type="ECO:0000256" key="9">
    <source>
        <dbReference type="ARBA" id="ARBA00022807"/>
    </source>
</evidence>
<feature type="transmembrane region" description="Helical" evidence="13">
    <location>
        <begin position="478"/>
        <end position="499"/>
    </location>
</feature>
<dbReference type="GO" id="GO:0004843">
    <property type="term" value="F:cysteine-type deubiquitinase activity"/>
    <property type="evidence" value="ECO:0007669"/>
    <property type="project" value="UniProtKB-EC"/>
</dbReference>
<dbReference type="SUPFAM" id="SSF103473">
    <property type="entry name" value="MFS general substrate transporter"/>
    <property type="match status" value="1"/>
</dbReference>
<feature type="domain" description="Reverse transcriptase" evidence="15">
    <location>
        <begin position="1"/>
        <end position="200"/>
    </location>
</feature>
<feature type="transmembrane region" description="Helical" evidence="13">
    <location>
        <begin position="536"/>
        <end position="555"/>
    </location>
</feature>
<dbReference type="InterPro" id="IPR036259">
    <property type="entry name" value="MFS_trans_sf"/>
</dbReference>
<dbReference type="InterPro" id="IPR042468">
    <property type="entry name" value="Peptidase_C65_otubain_sub1"/>
</dbReference>
<evidence type="ECO:0000256" key="11">
    <source>
        <dbReference type="ARBA" id="ARBA00023136"/>
    </source>
</evidence>
<keyword evidence="7" id="KW-0833">Ubl conjugation pathway</keyword>
<evidence type="ECO:0000256" key="12">
    <source>
        <dbReference type="SAM" id="MobiDB-lite"/>
    </source>
</evidence>
<comment type="subcellular location">
    <subcellularLocation>
        <location evidence="2">Membrane</location>
        <topology evidence="2">Multi-pass membrane protein</topology>
    </subcellularLocation>
</comment>
<evidence type="ECO:0000256" key="3">
    <source>
        <dbReference type="ARBA" id="ARBA00006579"/>
    </source>
</evidence>
<feature type="transmembrane region" description="Helical" evidence="13">
    <location>
        <begin position="593"/>
        <end position="614"/>
    </location>
</feature>
<evidence type="ECO:0000313" key="17">
    <source>
        <dbReference type="Proteomes" id="UP001274896"/>
    </source>
</evidence>
<evidence type="ECO:0000256" key="2">
    <source>
        <dbReference type="ARBA" id="ARBA00004141"/>
    </source>
</evidence>
<name>A0AAE0QML6_9TELE</name>
<dbReference type="GO" id="GO:2000780">
    <property type="term" value="P:negative regulation of double-strand break repair"/>
    <property type="evidence" value="ECO:0007669"/>
    <property type="project" value="TreeGrafter"/>
</dbReference>
<feature type="region of interest" description="Disordered" evidence="12">
    <location>
        <begin position="629"/>
        <end position="648"/>
    </location>
</feature>
<dbReference type="SUPFAM" id="SSF56672">
    <property type="entry name" value="DNA/RNA polymerases"/>
    <property type="match status" value="1"/>
</dbReference>
<evidence type="ECO:0000259" key="14">
    <source>
        <dbReference type="PROSITE" id="PS50802"/>
    </source>
</evidence>
<evidence type="ECO:0000256" key="7">
    <source>
        <dbReference type="ARBA" id="ARBA00022786"/>
    </source>
</evidence>